<dbReference type="EMBL" id="CP003261">
    <property type="protein sequence ID" value="AGK96066.1"/>
    <property type="molecule type" value="Genomic_DNA"/>
</dbReference>
<dbReference type="STRING" id="86416.Clopa_1058"/>
<protein>
    <submittedName>
        <fullName evidence="1">Uncharacterized protein</fullName>
    </submittedName>
</protein>
<dbReference type="PATRIC" id="fig|86416.3.peg.1051"/>
<organism evidence="1 2">
    <name type="scientific">Clostridium pasteurianum BC1</name>
    <dbReference type="NCBI Taxonomy" id="86416"/>
    <lineage>
        <taxon>Bacteria</taxon>
        <taxon>Bacillati</taxon>
        <taxon>Bacillota</taxon>
        <taxon>Clostridia</taxon>
        <taxon>Eubacteriales</taxon>
        <taxon>Clostridiaceae</taxon>
        <taxon>Clostridium</taxon>
    </lineage>
</organism>
<evidence type="ECO:0000313" key="1">
    <source>
        <dbReference type="EMBL" id="AGK96066.1"/>
    </source>
</evidence>
<dbReference type="InterPro" id="IPR011044">
    <property type="entry name" value="Quino_amine_DH_bsu"/>
</dbReference>
<dbReference type="Proteomes" id="UP000013523">
    <property type="component" value="Chromosome"/>
</dbReference>
<dbReference type="AlphaFoldDB" id="R4K2X8"/>
<accession>R4K2X8</accession>
<evidence type="ECO:0000313" key="2">
    <source>
        <dbReference type="Proteomes" id="UP000013523"/>
    </source>
</evidence>
<dbReference type="OrthoDB" id="1630871at2"/>
<dbReference type="eggNOG" id="COG0823">
    <property type="taxonomic scope" value="Bacteria"/>
</dbReference>
<name>R4K2X8_CLOPA</name>
<sequence length="344" mass="38549">MKWIKNIIIWSIIAIVLQSAVFFAADRYYRTSLLNTKTTEIKIEDKTPAKKININIPLAATKIESSFDGQYISYYENNKLNVVNTSSGSVETVPSEKNNEQVYSKWLPDINIIILCEKSLDDPTEISIYTYNADTNSKESPTDSSNAAIKLNLTSSRDKISDIEFSTAMNTFYIKTLKTNETSSIFFNDVNGNMSSLITSRKIGTMKTFKNNPGLVYEDLSNGVIRFTNENKSIDNENYCILSTDDNENVYMGALKNGTVTNILYGSRATSVSQWHQTNLESPVNKDNIIITNAGKIYIKYPSNSYVIDEQSSGKTTYKGNLLSITDKEVLSLDNGKLESTTLK</sequence>
<proteinExistence type="predicted"/>
<gene>
    <name evidence="1" type="ORF">Clopa_1058</name>
</gene>
<dbReference type="HOGENOM" id="CLU_050665_0_0_9"/>
<dbReference type="KEGG" id="cpas:Clopa_1058"/>
<dbReference type="RefSeq" id="WP_015614389.1">
    <property type="nucleotide sequence ID" value="NC_021182.1"/>
</dbReference>
<keyword evidence="2" id="KW-1185">Reference proteome</keyword>
<dbReference type="SUPFAM" id="SSF50969">
    <property type="entry name" value="YVTN repeat-like/Quinoprotein amine dehydrogenase"/>
    <property type="match status" value="1"/>
</dbReference>
<reference evidence="1 2" key="1">
    <citation type="submission" date="2012-01" db="EMBL/GenBank/DDBJ databases">
        <title>Complete sequence of chromosome of Clostridium pasteurianum BC1.</title>
        <authorList>
            <consortium name="US DOE Joint Genome Institute"/>
            <person name="Lucas S."/>
            <person name="Han J."/>
            <person name="Lapidus A."/>
            <person name="Cheng J.-F."/>
            <person name="Goodwin L."/>
            <person name="Pitluck S."/>
            <person name="Peters L."/>
            <person name="Mikhailova N."/>
            <person name="Teshima H."/>
            <person name="Detter J.C."/>
            <person name="Han C."/>
            <person name="Tapia R."/>
            <person name="Land M."/>
            <person name="Hauser L."/>
            <person name="Kyrpides N."/>
            <person name="Ivanova N."/>
            <person name="Pagani I."/>
            <person name="Dunn J."/>
            <person name="Taghavi S."/>
            <person name="Francis A."/>
            <person name="van der Lelie D."/>
            <person name="Woyke T."/>
        </authorList>
    </citation>
    <scope>NUCLEOTIDE SEQUENCE [LARGE SCALE GENOMIC DNA]</scope>
    <source>
        <strain evidence="1 2">BC1</strain>
    </source>
</reference>